<reference evidence="2 3" key="2">
    <citation type="journal article" date="2012" name="J. Bacteriol.">
        <title>Complete genome sequences of Desulfosporosinus orientis DSM765T, Desulfosporosinus youngiae DSM17734T, Desulfosporosinus meridiei DSM13257T, and Desulfosporosinus acidiphilus DSM22704T.</title>
        <authorList>
            <person name="Pester M."/>
            <person name="Brambilla E."/>
            <person name="Alazard D."/>
            <person name="Rattei T."/>
            <person name="Weinmaier T."/>
            <person name="Han J."/>
            <person name="Lucas S."/>
            <person name="Lapidus A."/>
            <person name="Cheng J.F."/>
            <person name="Goodwin L."/>
            <person name="Pitluck S."/>
            <person name="Peters L."/>
            <person name="Ovchinnikova G."/>
            <person name="Teshima H."/>
            <person name="Detter J.C."/>
            <person name="Han C.S."/>
            <person name="Tapia R."/>
            <person name="Land M.L."/>
            <person name="Hauser L."/>
            <person name="Kyrpides N.C."/>
            <person name="Ivanova N.N."/>
            <person name="Pagani I."/>
            <person name="Huntmann M."/>
            <person name="Wei C.L."/>
            <person name="Davenport K.W."/>
            <person name="Daligault H."/>
            <person name="Chain P.S."/>
            <person name="Chen A."/>
            <person name="Mavromatis K."/>
            <person name="Markowitz V."/>
            <person name="Szeto E."/>
            <person name="Mikhailova N."/>
            <person name="Pati A."/>
            <person name="Wagner M."/>
            <person name="Woyke T."/>
            <person name="Ollivier B."/>
            <person name="Klenk H.P."/>
            <person name="Spring S."/>
            <person name="Loy A."/>
        </authorList>
    </citation>
    <scope>NUCLEOTIDE SEQUENCE [LARGE SCALE GENOMIC DNA]</scope>
    <source>
        <strain evidence="3">ATCC 19365 / DSM 765 / NCIMB 8382 / VKM B-1628</strain>
    </source>
</reference>
<organism evidence="2 3">
    <name type="scientific">Desulfosporosinus orientis (strain ATCC 19365 / DSM 765 / NCIMB 8382 / VKM B-1628 / Singapore I)</name>
    <name type="common">Desulfotomaculum orientis</name>
    <dbReference type="NCBI Taxonomy" id="768706"/>
    <lineage>
        <taxon>Bacteria</taxon>
        <taxon>Bacillati</taxon>
        <taxon>Bacillota</taxon>
        <taxon>Clostridia</taxon>
        <taxon>Eubacteriales</taxon>
        <taxon>Desulfitobacteriaceae</taxon>
        <taxon>Desulfosporosinus</taxon>
    </lineage>
</organism>
<dbReference type="STRING" id="768706.Desor_2819"/>
<reference evidence="3" key="1">
    <citation type="submission" date="2011-11" db="EMBL/GenBank/DDBJ databases">
        <title>Complete sequence of Desulfosporosinus orientis DSM 765.</title>
        <authorList>
            <person name="Lucas S."/>
            <person name="Han J."/>
            <person name="Lapidus A."/>
            <person name="Cheng J.-F."/>
            <person name="Goodwin L."/>
            <person name="Pitluck S."/>
            <person name="Peters L."/>
            <person name="Ovchinnikova G."/>
            <person name="Teshima H."/>
            <person name="Detter J.C."/>
            <person name="Han C."/>
            <person name="Tapia R."/>
            <person name="Land M."/>
            <person name="Hauser L."/>
            <person name="Kyrpides N."/>
            <person name="Ivanova N."/>
            <person name="Pagani I."/>
            <person name="Pester M."/>
            <person name="Spring S."/>
            <person name="Ollivier B."/>
            <person name="Rattei T."/>
            <person name="Klenk H.-P."/>
            <person name="Wagner M."/>
            <person name="Loy A."/>
            <person name="Woyke T."/>
        </authorList>
    </citation>
    <scope>NUCLEOTIDE SEQUENCE [LARGE SCALE GENOMIC DNA]</scope>
    <source>
        <strain evidence="3">ATCC 19365 / DSM 765 / NCIMB 8382 / VKM B-1628</strain>
    </source>
</reference>
<dbReference type="AlphaFoldDB" id="G7WDN2"/>
<evidence type="ECO:0000313" key="2">
    <source>
        <dbReference type="EMBL" id="AET68357.1"/>
    </source>
</evidence>
<dbReference type="KEGG" id="dor:Desor_2819"/>
<feature type="domain" description="DUF3846" evidence="1">
    <location>
        <begin position="5"/>
        <end position="94"/>
    </location>
</feature>
<evidence type="ECO:0000313" key="3">
    <source>
        <dbReference type="Proteomes" id="UP000006346"/>
    </source>
</evidence>
<dbReference type="EMBL" id="CP003108">
    <property type="protein sequence ID" value="AET68357.1"/>
    <property type="molecule type" value="Genomic_DNA"/>
</dbReference>
<accession>G7WDN2</accession>
<name>G7WDN2_DESOD</name>
<evidence type="ECO:0000259" key="1">
    <source>
        <dbReference type="Pfam" id="PF12957"/>
    </source>
</evidence>
<dbReference type="Proteomes" id="UP000006346">
    <property type="component" value="Chromosome"/>
</dbReference>
<protein>
    <recommendedName>
        <fullName evidence="1">DUF3846 domain-containing protein</fullName>
    </recommendedName>
</protein>
<keyword evidence="3" id="KW-1185">Reference proteome</keyword>
<dbReference type="PATRIC" id="fig|768706.3.peg.2832"/>
<dbReference type="RefSeq" id="WP_014185165.1">
    <property type="nucleotide sequence ID" value="NC_016584.1"/>
</dbReference>
<dbReference type="InterPro" id="IPR024559">
    <property type="entry name" value="DUF3846"/>
</dbReference>
<sequence length="96" mass="10837">MVKWITVLLVEPGKTPDIRQMPNNLKAFELTVGGYPEIVESIRPGCFIFYNGVQPLPQKSLSRADFEGTFIILRVDPPELVSLTQEDIDILSQAYQ</sequence>
<dbReference type="OrthoDB" id="1798241at2"/>
<dbReference type="Pfam" id="PF12957">
    <property type="entry name" value="DUF3846"/>
    <property type="match status" value="1"/>
</dbReference>
<dbReference type="HOGENOM" id="CLU_2355178_0_0_9"/>
<proteinExistence type="predicted"/>
<gene>
    <name evidence="2" type="ordered locus">Desor_2819</name>
</gene>